<dbReference type="AlphaFoldDB" id="A0A194QA68"/>
<organism evidence="1 2">
    <name type="scientific">Papilio xuthus</name>
    <name type="common">Asian swallowtail butterfly</name>
    <dbReference type="NCBI Taxonomy" id="66420"/>
    <lineage>
        <taxon>Eukaryota</taxon>
        <taxon>Metazoa</taxon>
        <taxon>Ecdysozoa</taxon>
        <taxon>Arthropoda</taxon>
        <taxon>Hexapoda</taxon>
        <taxon>Insecta</taxon>
        <taxon>Pterygota</taxon>
        <taxon>Neoptera</taxon>
        <taxon>Endopterygota</taxon>
        <taxon>Lepidoptera</taxon>
        <taxon>Glossata</taxon>
        <taxon>Ditrysia</taxon>
        <taxon>Papilionoidea</taxon>
        <taxon>Papilionidae</taxon>
        <taxon>Papilioninae</taxon>
        <taxon>Papilio</taxon>
    </lineage>
</organism>
<keyword evidence="2" id="KW-1185">Reference proteome</keyword>
<evidence type="ECO:0000313" key="2">
    <source>
        <dbReference type="Proteomes" id="UP000053268"/>
    </source>
</evidence>
<gene>
    <name evidence="1" type="ORF">RR46_08220</name>
</gene>
<sequence>MNRILNFKFNYDKYSFFIFFSQCHGLPASVSEAHSAATQELHLYLKNSTNGLDPHFAPIVSQLRAANDQVEVGRESILPFLTFLFDTLGLVDNEIDDCIDDMMIEFIPDEPTDPGYPTAPPVVTETLETAAPPVVPAPVVPDVPIAPADAISAFVTKDVSPASTRPNILESFQVNIDQLRECVDQSLARAASEVNEKQLEPILSVIGDQLNRISKAIHAFVKRDAEPSTTENYLEQIKNQIQEVSKRISGKVSEAFDSDQIKKSFSEAIDKLSNVLEPNKKNENKEQQA</sequence>
<dbReference type="Proteomes" id="UP000053268">
    <property type="component" value="Unassembled WGS sequence"/>
</dbReference>
<protein>
    <submittedName>
        <fullName evidence="1">Uncharacterized protein</fullName>
    </submittedName>
</protein>
<reference evidence="1 2" key="1">
    <citation type="journal article" date="2015" name="Nat. Commun.">
        <title>Outbred genome sequencing and CRISPR/Cas9 gene editing in butterflies.</title>
        <authorList>
            <person name="Li X."/>
            <person name="Fan D."/>
            <person name="Zhang W."/>
            <person name="Liu G."/>
            <person name="Zhang L."/>
            <person name="Zhao L."/>
            <person name="Fang X."/>
            <person name="Chen L."/>
            <person name="Dong Y."/>
            <person name="Chen Y."/>
            <person name="Ding Y."/>
            <person name="Zhao R."/>
            <person name="Feng M."/>
            <person name="Zhu Y."/>
            <person name="Feng Y."/>
            <person name="Jiang X."/>
            <person name="Zhu D."/>
            <person name="Xiang H."/>
            <person name="Feng X."/>
            <person name="Li S."/>
            <person name="Wang J."/>
            <person name="Zhang G."/>
            <person name="Kronforst M.R."/>
            <person name="Wang W."/>
        </authorList>
    </citation>
    <scope>NUCLEOTIDE SEQUENCE [LARGE SCALE GENOMIC DNA]</scope>
    <source>
        <strain evidence="1">Ya'a_city_454_Px</strain>
        <tissue evidence="1">Whole body</tissue>
    </source>
</reference>
<name>A0A194QA68_PAPXU</name>
<proteinExistence type="predicted"/>
<evidence type="ECO:0000313" key="1">
    <source>
        <dbReference type="EMBL" id="KPJ02423.1"/>
    </source>
</evidence>
<accession>A0A194QA68</accession>
<dbReference type="EMBL" id="KQ459249">
    <property type="protein sequence ID" value="KPJ02423.1"/>
    <property type="molecule type" value="Genomic_DNA"/>
</dbReference>